<dbReference type="InterPro" id="IPR012349">
    <property type="entry name" value="Split_barrel_FMN-bd"/>
</dbReference>
<dbReference type="InterPro" id="IPR050268">
    <property type="entry name" value="NADH-dep_flavin_reductase"/>
</dbReference>
<dbReference type="EMBL" id="SRZK01000040">
    <property type="protein sequence ID" value="TGZ11076.1"/>
    <property type="molecule type" value="Genomic_DNA"/>
</dbReference>
<feature type="region of interest" description="Disordered" evidence="2">
    <location>
        <begin position="162"/>
        <end position="255"/>
    </location>
</feature>
<name>A0ABY2PJ21_9ACTN</name>
<accession>A0ABY2PJ21</accession>
<evidence type="ECO:0000259" key="3">
    <source>
        <dbReference type="SMART" id="SM00903"/>
    </source>
</evidence>
<feature type="domain" description="Flavin reductase like" evidence="3">
    <location>
        <begin position="13"/>
        <end position="157"/>
    </location>
</feature>
<reference evidence="4 5" key="1">
    <citation type="submission" date="2019-04" db="EMBL/GenBank/DDBJ databases">
        <title>Streptomyces rhizosphaericola sp. nov., an actinobacterium isolated from the wheat rhizosphere.</title>
        <authorList>
            <person name="Vargas Hoyos H.A."/>
            <person name="Santos S.N."/>
            <person name="Genuario D.B."/>
            <person name="Melo I.S."/>
            <person name="Da Silva L.J."/>
            <person name="Da Silva F.S.P."/>
            <person name="Zucchi T.D."/>
        </authorList>
    </citation>
    <scope>NUCLEOTIDE SEQUENCE [LARGE SCALE GENOMIC DNA]</scope>
    <source>
        <strain evidence="4 5">1AS2c</strain>
    </source>
</reference>
<dbReference type="Pfam" id="PF01613">
    <property type="entry name" value="Flavin_Reduct"/>
    <property type="match status" value="1"/>
</dbReference>
<dbReference type="SMART" id="SM00903">
    <property type="entry name" value="Flavin_Reduct"/>
    <property type="match status" value="1"/>
</dbReference>
<keyword evidence="1" id="KW-0560">Oxidoreductase</keyword>
<dbReference type="Gene3D" id="2.30.110.10">
    <property type="entry name" value="Electron Transport, Fmn-binding Protein, Chain A"/>
    <property type="match status" value="1"/>
</dbReference>
<evidence type="ECO:0000256" key="1">
    <source>
        <dbReference type="ARBA" id="ARBA00023002"/>
    </source>
</evidence>
<feature type="compositionally biased region" description="Low complexity" evidence="2">
    <location>
        <begin position="179"/>
        <end position="191"/>
    </location>
</feature>
<gene>
    <name evidence="4" type="ORF">E5Z02_06620</name>
</gene>
<protein>
    <submittedName>
        <fullName evidence="4">Flavin reductase</fullName>
    </submittedName>
</protein>
<sequence length="255" mass="26355">MLAATPDRTRGALGHFASGVTVVTTATEGPDGPHAHGMTASAFTSVSLDPPLVLVSISTHAHSHRRIDDSGRYGVSILGAGQGPVAHHFAGGAQSPEAVSLEWRDGLPLVGGALVHLACRVRQSHRAGDHTLFVGEVEGLWLGSGGPLVHYRRDLRALAGPAPTAAGDPEAVSVRHRAPAPASVPPQALAPAPVPPQAPVPLPDRTPAQDPGPTAVREHAPHQAPAPAPVPHQAPDPRRDPNLGTDREERPAHAR</sequence>
<comment type="caution">
    <text evidence="4">The sequence shown here is derived from an EMBL/GenBank/DDBJ whole genome shotgun (WGS) entry which is preliminary data.</text>
</comment>
<evidence type="ECO:0000313" key="4">
    <source>
        <dbReference type="EMBL" id="TGZ11076.1"/>
    </source>
</evidence>
<proteinExistence type="predicted"/>
<dbReference type="PANTHER" id="PTHR30466">
    <property type="entry name" value="FLAVIN REDUCTASE"/>
    <property type="match status" value="1"/>
</dbReference>
<feature type="compositionally biased region" description="Pro residues" evidence="2">
    <location>
        <begin position="192"/>
        <end position="204"/>
    </location>
</feature>
<dbReference type="PANTHER" id="PTHR30466:SF1">
    <property type="entry name" value="FMN REDUCTASE (NADH) RUTF"/>
    <property type="match status" value="1"/>
</dbReference>
<feature type="compositionally biased region" description="Pro residues" evidence="2">
    <location>
        <begin position="224"/>
        <end position="234"/>
    </location>
</feature>
<evidence type="ECO:0000313" key="5">
    <source>
        <dbReference type="Proteomes" id="UP000306274"/>
    </source>
</evidence>
<dbReference type="SUPFAM" id="SSF50475">
    <property type="entry name" value="FMN-binding split barrel"/>
    <property type="match status" value="1"/>
</dbReference>
<dbReference type="InterPro" id="IPR002563">
    <property type="entry name" value="Flavin_Rdtase-like_dom"/>
</dbReference>
<evidence type="ECO:0000256" key="2">
    <source>
        <dbReference type="SAM" id="MobiDB-lite"/>
    </source>
</evidence>
<organism evidence="4 5">
    <name type="scientific">Streptomyces rhizosphaericola</name>
    <dbReference type="NCBI Taxonomy" id="2564098"/>
    <lineage>
        <taxon>Bacteria</taxon>
        <taxon>Bacillati</taxon>
        <taxon>Actinomycetota</taxon>
        <taxon>Actinomycetes</taxon>
        <taxon>Kitasatosporales</taxon>
        <taxon>Streptomycetaceae</taxon>
        <taxon>Streptomyces</taxon>
    </lineage>
</organism>
<feature type="compositionally biased region" description="Basic and acidic residues" evidence="2">
    <location>
        <begin position="235"/>
        <end position="255"/>
    </location>
</feature>
<dbReference type="Proteomes" id="UP000306274">
    <property type="component" value="Unassembled WGS sequence"/>
</dbReference>
<keyword evidence="5" id="KW-1185">Reference proteome</keyword>